<dbReference type="PATRIC" id="fig|1230338.3.peg.1558"/>
<organism evidence="3 4">
    <name type="scientific">Moraxella macacae 0408225</name>
    <dbReference type="NCBI Taxonomy" id="1230338"/>
    <lineage>
        <taxon>Bacteria</taxon>
        <taxon>Pseudomonadati</taxon>
        <taxon>Pseudomonadota</taxon>
        <taxon>Gammaproteobacteria</taxon>
        <taxon>Moraxellales</taxon>
        <taxon>Moraxellaceae</taxon>
        <taxon>Moraxella</taxon>
    </lineage>
</organism>
<dbReference type="InterPro" id="IPR010982">
    <property type="entry name" value="Lambda_DNA-bd_dom_sf"/>
</dbReference>
<reference evidence="3 4" key="1">
    <citation type="journal article" date="2013" name="Genome Announc.">
        <title>Genome Sequence of Moraxella macacae 0408225, a Novel Bacterial Species Isolated from a Cynomolgus Macaque with Epistaxis.</title>
        <authorList>
            <person name="Ladner J.T."/>
            <person name="Whitehouse C.A."/>
            <person name="Koroleva G.I."/>
            <person name="Palacios G.F."/>
        </authorList>
    </citation>
    <scope>NUCLEOTIDE SEQUENCE [LARGE SCALE GENOMIC DNA]</scope>
    <source>
        <strain evidence="3 4">0408225</strain>
    </source>
</reference>
<dbReference type="eggNOG" id="COG1476">
    <property type="taxonomic scope" value="Bacteria"/>
</dbReference>
<dbReference type="PANTHER" id="PTHR46558:SF4">
    <property type="entry name" value="DNA-BIDING PHAGE PROTEIN"/>
    <property type="match status" value="1"/>
</dbReference>
<keyword evidence="4" id="KW-1185">Reference proteome</keyword>
<evidence type="ECO:0000256" key="1">
    <source>
        <dbReference type="ARBA" id="ARBA00023125"/>
    </source>
</evidence>
<dbReference type="PROSITE" id="PS50943">
    <property type="entry name" value="HTH_CROC1"/>
    <property type="match status" value="1"/>
</dbReference>
<dbReference type="EMBL" id="ANIN01000002">
    <property type="protein sequence ID" value="ELA08353.1"/>
    <property type="molecule type" value="Genomic_DNA"/>
</dbReference>
<gene>
    <name evidence="3" type="ORF">MOMA_07326</name>
</gene>
<evidence type="ECO:0000313" key="3">
    <source>
        <dbReference type="EMBL" id="ELA08353.1"/>
    </source>
</evidence>
<evidence type="ECO:0000259" key="2">
    <source>
        <dbReference type="PROSITE" id="PS50943"/>
    </source>
</evidence>
<comment type="caution">
    <text evidence="3">The sequence shown here is derived from an EMBL/GenBank/DDBJ whole genome shotgun (WGS) entry which is preliminary data.</text>
</comment>
<dbReference type="SUPFAM" id="SSF47413">
    <property type="entry name" value="lambda repressor-like DNA-binding domains"/>
    <property type="match status" value="1"/>
</dbReference>
<dbReference type="SMART" id="SM00530">
    <property type="entry name" value="HTH_XRE"/>
    <property type="match status" value="1"/>
</dbReference>
<sequence>MKTYERIRELRENHHWTQEDVAKKIDLTPQGYAKIERGETRLTLERLEQFADIFDVDIAQLLSNTSQFFYQNNKDSQHIYQNTQVDDNLKLYQYEIEKLKLSLAYKDEIIARLNEQIVDLRNLNRALIKTNQ</sequence>
<dbReference type="STRING" id="1230338.MOMA_07326"/>
<dbReference type="Gene3D" id="1.10.260.40">
    <property type="entry name" value="lambda repressor-like DNA-binding domains"/>
    <property type="match status" value="1"/>
</dbReference>
<dbReference type="OrthoDB" id="5678656at2"/>
<dbReference type="InterPro" id="IPR001387">
    <property type="entry name" value="Cro/C1-type_HTH"/>
</dbReference>
<dbReference type="CDD" id="cd00093">
    <property type="entry name" value="HTH_XRE"/>
    <property type="match status" value="1"/>
</dbReference>
<dbReference type="AlphaFoldDB" id="L2F7B6"/>
<proteinExistence type="predicted"/>
<dbReference type="Proteomes" id="UP000023795">
    <property type="component" value="Unassembled WGS sequence"/>
</dbReference>
<protein>
    <recommendedName>
        <fullName evidence="2">HTH cro/C1-type domain-containing protein</fullName>
    </recommendedName>
</protein>
<dbReference type="GO" id="GO:0003677">
    <property type="term" value="F:DNA binding"/>
    <property type="evidence" value="ECO:0007669"/>
    <property type="project" value="UniProtKB-KW"/>
</dbReference>
<evidence type="ECO:0000313" key="4">
    <source>
        <dbReference type="Proteomes" id="UP000023795"/>
    </source>
</evidence>
<dbReference type="RefSeq" id="WP_009501906.1">
    <property type="nucleotide sequence ID" value="NZ_ANIN01000002.1"/>
</dbReference>
<keyword evidence="1" id="KW-0238">DNA-binding</keyword>
<dbReference type="Pfam" id="PF01381">
    <property type="entry name" value="HTH_3"/>
    <property type="match status" value="1"/>
</dbReference>
<accession>L2F7B6</accession>
<dbReference type="PANTHER" id="PTHR46558">
    <property type="entry name" value="TRACRIPTIONAL REGULATORY PROTEIN-RELATED-RELATED"/>
    <property type="match status" value="1"/>
</dbReference>
<name>L2F7B6_9GAMM</name>
<feature type="domain" description="HTH cro/C1-type" evidence="2">
    <location>
        <begin position="7"/>
        <end position="61"/>
    </location>
</feature>